<feature type="transmembrane region" description="Helical" evidence="11">
    <location>
        <begin position="474"/>
        <end position="496"/>
    </location>
</feature>
<dbReference type="InterPro" id="IPR056264">
    <property type="entry name" value="R2_ABCA1-4-like"/>
</dbReference>
<feature type="region of interest" description="Disordered" evidence="10">
    <location>
        <begin position="1092"/>
        <end position="1134"/>
    </location>
</feature>
<dbReference type="PROSITE" id="PS00211">
    <property type="entry name" value="ABC_TRANSPORTER_1"/>
    <property type="match status" value="1"/>
</dbReference>
<comment type="subcellular location">
    <subcellularLocation>
        <location evidence="1">Membrane</location>
        <topology evidence="1">Multi-pass membrane protein</topology>
    </subcellularLocation>
</comment>
<keyword evidence="9 11" id="KW-0472">Membrane</keyword>
<dbReference type="FunFam" id="3.40.50.300:FF:000298">
    <property type="entry name" value="ATP-binding cassette sub-family A member 12"/>
    <property type="match status" value="1"/>
</dbReference>
<evidence type="ECO:0000256" key="6">
    <source>
        <dbReference type="ARBA" id="ARBA00022741"/>
    </source>
</evidence>
<dbReference type="GO" id="GO:0005319">
    <property type="term" value="F:lipid transporter activity"/>
    <property type="evidence" value="ECO:0007669"/>
    <property type="project" value="TreeGrafter"/>
</dbReference>
<dbReference type="SMART" id="SM00382">
    <property type="entry name" value="AAA"/>
    <property type="match status" value="2"/>
</dbReference>
<feature type="transmembrane region" description="Helical" evidence="11">
    <location>
        <begin position="517"/>
        <end position="539"/>
    </location>
</feature>
<dbReference type="STRING" id="282301.A0A267DHD6"/>
<dbReference type="InterPro" id="IPR026082">
    <property type="entry name" value="ABCA"/>
</dbReference>
<evidence type="ECO:0000256" key="10">
    <source>
        <dbReference type="SAM" id="MobiDB-lite"/>
    </source>
</evidence>
<keyword evidence="5" id="KW-0677">Repeat</keyword>
<feature type="transmembrane region" description="Helical" evidence="11">
    <location>
        <begin position="1515"/>
        <end position="1532"/>
    </location>
</feature>
<evidence type="ECO:0000256" key="5">
    <source>
        <dbReference type="ARBA" id="ARBA00022737"/>
    </source>
</evidence>
<feature type="transmembrane region" description="Helical" evidence="11">
    <location>
        <begin position="1617"/>
        <end position="1638"/>
    </location>
</feature>
<dbReference type="Pfam" id="PF23321">
    <property type="entry name" value="R1_ABCA1"/>
    <property type="match status" value="1"/>
</dbReference>
<feature type="domain" description="ABC transporter" evidence="12">
    <location>
        <begin position="1758"/>
        <end position="1992"/>
    </location>
</feature>
<comment type="similarity">
    <text evidence="2">Belongs to the ABC transporter superfamily. ABCA family.</text>
</comment>
<dbReference type="SUPFAM" id="SSF52540">
    <property type="entry name" value="P-loop containing nucleoside triphosphate hydrolases"/>
    <property type="match status" value="2"/>
</dbReference>
<dbReference type="Gene3D" id="3.40.50.300">
    <property type="entry name" value="P-loop containing nucleotide triphosphate hydrolases"/>
    <property type="match status" value="2"/>
</dbReference>
<feature type="transmembrane region" description="Helical" evidence="11">
    <location>
        <begin position="551"/>
        <end position="573"/>
    </location>
</feature>
<dbReference type="InterPro" id="IPR017871">
    <property type="entry name" value="ABC_transporter-like_CS"/>
</dbReference>
<dbReference type="CDD" id="cd03263">
    <property type="entry name" value="ABC_subfamily_A"/>
    <property type="match status" value="2"/>
</dbReference>
<gene>
    <name evidence="13" type="ORF">BOX15_Mlig001717g5</name>
</gene>
<keyword evidence="4 11" id="KW-0812">Transmembrane</keyword>
<evidence type="ECO:0000256" key="7">
    <source>
        <dbReference type="ARBA" id="ARBA00022840"/>
    </source>
</evidence>
<dbReference type="InterPro" id="IPR027417">
    <property type="entry name" value="P-loop_NTPase"/>
</dbReference>
<dbReference type="InterPro" id="IPR013525">
    <property type="entry name" value="ABC2_TM"/>
</dbReference>
<dbReference type="InterPro" id="IPR003439">
    <property type="entry name" value="ABC_transporter-like_ATP-bd"/>
</dbReference>
<keyword evidence="8 11" id="KW-1133">Transmembrane helix</keyword>
<keyword evidence="3" id="KW-0813">Transport</keyword>
<dbReference type="PANTHER" id="PTHR19229:SF36">
    <property type="entry name" value="ATP-BINDING CASSETTE SUB-FAMILY A MEMBER 2"/>
    <property type="match status" value="1"/>
</dbReference>
<dbReference type="Pfam" id="PF12698">
    <property type="entry name" value="ABC2_membrane_3"/>
    <property type="match status" value="2"/>
</dbReference>
<evidence type="ECO:0000256" key="9">
    <source>
        <dbReference type="ARBA" id="ARBA00023136"/>
    </source>
</evidence>
<dbReference type="PANTHER" id="PTHR19229">
    <property type="entry name" value="ATP-BINDING CASSETTE TRANSPORTER SUBFAMILY A ABCA"/>
    <property type="match status" value="1"/>
</dbReference>
<evidence type="ECO:0000256" key="8">
    <source>
        <dbReference type="ARBA" id="ARBA00022989"/>
    </source>
</evidence>
<feature type="region of interest" description="Disordered" evidence="10">
    <location>
        <begin position="2001"/>
        <end position="2025"/>
    </location>
</feature>
<feature type="transmembrane region" description="Helical" evidence="11">
    <location>
        <begin position="580"/>
        <end position="599"/>
    </location>
</feature>
<dbReference type="InterPro" id="IPR003593">
    <property type="entry name" value="AAA+_ATPase"/>
</dbReference>
<dbReference type="FunFam" id="3.40.50.300:FF:002470">
    <property type="entry name" value="ABC transporter, putative"/>
    <property type="match status" value="1"/>
</dbReference>
<dbReference type="GO" id="GO:0016887">
    <property type="term" value="F:ATP hydrolysis activity"/>
    <property type="evidence" value="ECO:0007669"/>
    <property type="project" value="InterPro"/>
</dbReference>
<evidence type="ECO:0000256" key="3">
    <source>
        <dbReference type="ARBA" id="ARBA00022448"/>
    </source>
</evidence>
<feature type="transmembrane region" description="Helical" evidence="11">
    <location>
        <begin position="1676"/>
        <end position="1696"/>
    </location>
</feature>
<proteinExistence type="inferred from homology"/>
<dbReference type="GO" id="GO:0005524">
    <property type="term" value="F:ATP binding"/>
    <property type="evidence" value="ECO:0007669"/>
    <property type="project" value="UniProtKB-KW"/>
</dbReference>
<feature type="transmembrane region" description="Helical" evidence="11">
    <location>
        <begin position="654"/>
        <end position="677"/>
    </location>
</feature>
<evidence type="ECO:0000259" key="12">
    <source>
        <dbReference type="PROSITE" id="PS50893"/>
    </source>
</evidence>
<feature type="transmembrane region" description="Helical" evidence="11">
    <location>
        <begin position="1544"/>
        <end position="1562"/>
    </location>
</feature>
<evidence type="ECO:0000256" key="4">
    <source>
        <dbReference type="ARBA" id="ARBA00022692"/>
    </source>
</evidence>
<keyword evidence="6" id="KW-0547">Nucleotide-binding</keyword>
<evidence type="ECO:0000256" key="1">
    <source>
        <dbReference type="ARBA" id="ARBA00004141"/>
    </source>
</evidence>
<dbReference type="GO" id="GO:0140359">
    <property type="term" value="F:ABC-type transporter activity"/>
    <property type="evidence" value="ECO:0007669"/>
    <property type="project" value="InterPro"/>
</dbReference>
<evidence type="ECO:0000256" key="2">
    <source>
        <dbReference type="ARBA" id="ARBA00008869"/>
    </source>
</evidence>
<evidence type="ECO:0000256" key="11">
    <source>
        <dbReference type="SAM" id="Phobius"/>
    </source>
</evidence>
<evidence type="ECO:0000313" key="14">
    <source>
        <dbReference type="Proteomes" id="UP000215902"/>
    </source>
</evidence>
<name>A0A267DHD6_9PLAT</name>
<dbReference type="GO" id="GO:0016020">
    <property type="term" value="C:membrane"/>
    <property type="evidence" value="ECO:0007669"/>
    <property type="project" value="UniProtKB-SubCell"/>
</dbReference>
<feature type="transmembrane region" description="Helical" evidence="11">
    <location>
        <begin position="1574"/>
        <end position="1596"/>
    </location>
</feature>
<dbReference type="Pfam" id="PF00005">
    <property type="entry name" value="ABC_tran"/>
    <property type="match status" value="2"/>
</dbReference>
<dbReference type="EMBL" id="NIVC01004082">
    <property type="protein sequence ID" value="PAA48681.1"/>
    <property type="molecule type" value="Genomic_DNA"/>
</dbReference>
<reference evidence="13 14" key="1">
    <citation type="submission" date="2017-06" db="EMBL/GenBank/DDBJ databases">
        <title>A platform for efficient transgenesis in Macrostomum lignano, a flatworm model organism for stem cell research.</title>
        <authorList>
            <person name="Berezikov E."/>
        </authorList>
    </citation>
    <scope>NUCLEOTIDE SEQUENCE [LARGE SCALE GENOMIC DNA]</scope>
    <source>
        <strain evidence="13">DV1</strain>
        <tissue evidence="13">Whole organism</tissue>
    </source>
</reference>
<keyword evidence="7" id="KW-0067">ATP-binding</keyword>
<dbReference type="PROSITE" id="PS50893">
    <property type="entry name" value="ABC_TRANSPORTER_2"/>
    <property type="match status" value="2"/>
</dbReference>
<dbReference type="OrthoDB" id="10255969at2759"/>
<feature type="domain" description="ABC transporter" evidence="12">
    <location>
        <begin position="738"/>
        <end position="975"/>
    </location>
</feature>
<dbReference type="Proteomes" id="UP000215902">
    <property type="component" value="Unassembled WGS sequence"/>
</dbReference>
<evidence type="ECO:0000313" key="13">
    <source>
        <dbReference type="EMBL" id="PAA48681.1"/>
    </source>
</evidence>
<protein>
    <recommendedName>
        <fullName evidence="12">ABC transporter domain-containing protein</fullName>
    </recommendedName>
</protein>
<accession>A0A267DHD6</accession>
<feature type="region of interest" description="Disordered" evidence="10">
    <location>
        <begin position="2128"/>
        <end position="2153"/>
    </location>
</feature>
<sequence>MVPSRLNIDTESGFLPLLSTAMAPLSAQLICNFSTGISNDTSAGGSDGWVTISNLCNQTQFKTNLQNQFNVSLMLNQVKSTESDKYTLPMNVTDLPVLTAFVSQASTLMQTNTAFGQLSKVASGLSSDINTAVRSVSQLLCGAGETTIISMFSQLSSKVQDVLKNASTVFSAANPIFATLRPPSMYCYNQKFLKTIMAEVSMLLSPLGMSQLPNLLFGDVLYYPNNNATQANLKALNATFERLGQISDLAKAWITTESAHMANFIANGTQAEELRKFFTICTRITGGGSGNLCEMGSDFLAQSTSTSSENSNWQSAKVIIDAIMRRIYYYTACFKLNKLRGFQTETAMNDYSLYLIDEFKQNENDSKPYFMAAVAFDTLGGATFEKYRLRMVSSMVDSTLRFRVTASTWSPGQRSTYPKHFKYFTSFFLHIQELLEQSITGRILGGNASQINYLRLFPSPCYIQDQFTTVIQSVIPMIMTLAWIYSVTLLVNAVVYEKESRLKEMMKIMGLADWEHWLAWFITSGCVMLVATILMTIIIKAGGIIVNSHPIILFFFILSFVVSTICEAFFISVFFSNSSVASAFAGVLFFLGYIPYTVVDRFIESMGAGALAASCLIPQIGFGLGCKYIGLWELANIGIQPDNVAKSPLMDSSFTFGGVLFMLWVDAFLLMLLTWYIEKVFPGKYGVPKPFYFPFTKSYWCSSCSKVELAPDQGDVEMTGDRQHFEEEPRNLKVGAALRALTKVYKPGLCACKNAKDFIAVNSVTYNFYEGQVTSFLGHNGAGKSTTVSILTGLYTPTTGTAYIYGHDIRTQMDQIRKHLGFCPQHNVLFNHLTVEDHIYFYGMLKGLDKSTIGSQIDSFVVDVGLDNKRFELSRNLSGGMKRKLSVAMAFVGDSKLIILDEPTAGVDPHARRSIWDVLGKFRSGRTILLTTHHMDEADILGDRICIIDKGRLVCSGSPMFLKKAFGHGYTLTLVTSCEQSKLLSFVQRYVPTSQLGECTTSEVTVKLPFNASESFSNLFQQLENSRDELGIESFGIEDCSLEEIFLNVTEADREETVDKDASAVVNLRSSRSSFRKERQLEAAAASNPLVDDDDLLDTKQQNSPRCATPSAVPLDMPRGSRRASLSQPPTLRYTDHPLRHQVKALWIKRFTVIRRSKMGFVAEFILPIFFILLSLGLQQIRPTDGDNPPMQLAPWYMLGTRDRNALRTKKLYSFVETLTPSVGNLQDAAKLKSHFYNTDSLGTRCVSTSTEHGNDKFSCLAPTNPPATWGSTPTNLPLDTSNCRCSYEKYPESAKCVDWPTPASKNLLSADIFENYTLYNVTNYIQSSVSKYFKIRFGGFSLFVNDTDPTLNYVSKSEVTAMGINVGNSIVYNFTASFSDALNALKPTTNNSELLRAQVWYDNRGYVSGPAYLNILSNAMLRSRLPTGASENLYGVSGWTHPITLRSEYVENTLTSQTITSAITVVSIIFALSFIPASFVLFLITERRTNAKHLQFVSGINPALYWLINHLWNMVNYLVPLVILILIFVAFKSEAFVSKDTIGPFIVIMLLFGFANAPVMYPFSWVLSVPSKAFTMLSCFNLGVGFVTTMSVAIVEMIALENKDDQMQNTANALKYVFLVFPHFCLGQGLMELNYYYQFSVKLKELADSLGVSVQTLASSYGDVTISDNAWEQTIRYIICLAVQSIVYFVLVLLIEYNFFCGQGCCTGRIYRSCHQDKYSKLLERREVEEDDVKAERDRVLGNAGGDSGGATGSNCLVIRDLVKIFHTRTGPRAAVNGVALGVSQRECFGFLGVNGAGKTTTFKMLTGDIDPTSGDATLNGHSILTDVLEAHKQMGYCPQFDALLPLLSGRETLQLFARIRGIAEDQIPELITYISRMVGIVPHLDKLTEEYSGGNKRKLSCGIAFIGGPPIVFLDEPTAGMDPGARRFLWRCIQRMVAAGSCVILTSHSMEDCQALCHRLTIMVNGQLKCLGSPQHLKTKYGQGFTVFLRLPRAEAPLSETAVSDNGHQNPKMMDRSPAASSSDRLLTGDVLSLHERFMSELPEAQLKEEHGTLLQYQISQDVTLSRIFNVVNSLKSEGTVQDYSVNQTTLDQVFINFAKKQTEMTKEEKQGSKVVRSLKREIRKKSASVGSVRQPAPESRTEFASLGKLQ</sequence>
<organism evidence="13 14">
    <name type="scientific">Macrostomum lignano</name>
    <dbReference type="NCBI Taxonomy" id="282301"/>
    <lineage>
        <taxon>Eukaryota</taxon>
        <taxon>Metazoa</taxon>
        <taxon>Spiralia</taxon>
        <taxon>Lophotrochozoa</taxon>
        <taxon>Platyhelminthes</taxon>
        <taxon>Rhabditophora</taxon>
        <taxon>Macrostomorpha</taxon>
        <taxon>Macrostomida</taxon>
        <taxon>Macrostomidae</taxon>
        <taxon>Macrostomum</taxon>
    </lineage>
</organism>
<keyword evidence="14" id="KW-1185">Reference proteome</keyword>
<feature type="transmembrane region" description="Helical" evidence="11">
    <location>
        <begin position="1463"/>
        <end position="1485"/>
    </location>
</feature>
<comment type="caution">
    <text evidence="13">The sequence shown here is derived from an EMBL/GenBank/DDBJ whole genome shotgun (WGS) entry which is preliminary data.</text>
</comment>